<dbReference type="InterPro" id="IPR009001">
    <property type="entry name" value="Transl_elong_EF1A/Init_IF2_C"/>
</dbReference>
<dbReference type="Gene3D" id="1.10.10.10">
    <property type="entry name" value="Winged helix-like DNA-binding domain superfamily/Winged helix DNA-binding domain"/>
    <property type="match status" value="1"/>
</dbReference>
<dbReference type="InterPro" id="IPR031157">
    <property type="entry name" value="G_TR_CS"/>
</dbReference>
<evidence type="ECO:0000259" key="9">
    <source>
        <dbReference type="PROSITE" id="PS51722"/>
    </source>
</evidence>
<evidence type="ECO:0000313" key="11">
    <source>
        <dbReference type="Proteomes" id="UP000267368"/>
    </source>
</evidence>
<organism evidence="10 11">
    <name type="scientific">Slackia faecicanis</name>
    <dbReference type="NCBI Taxonomy" id="255723"/>
    <lineage>
        <taxon>Bacteria</taxon>
        <taxon>Bacillati</taxon>
        <taxon>Actinomycetota</taxon>
        <taxon>Coriobacteriia</taxon>
        <taxon>Eggerthellales</taxon>
        <taxon>Eggerthellaceae</taxon>
        <taxon>Slackia</taxon>
    </lineage>
</organism>
<dbReference type="PROSITE" id="PS51722">
    <property type="entry name" value="G_TR_2"/>
    <property type="match status" value="1"/>
</dbReference>
<dbReference type="GO" id="GO:0003746">
    <property type="term" value="F:translation elongation factor activity"/>
    <property type="evidence" value="ECO:0007669"/>
    <property type="project" value="UniProtKB-KW"/>
</dbReference>
<sequence length="634" mass="67098">MLGTAGHIDHGKSSLIQALTGTDPDRLAEEKKRGITIQLGFARLELPDGRSMGVVDVPGHERFVRQMIAGATGIDVALLCIAADDGIMPQTVEHLAVLELLGVPSCVVALTKIDLVDDEWVEFMKDEVARALKATPYGGAPIVGVSSRDGRGLPELLDAIAGAAQHPVRSRETDAARMPIDRVFTIKGSGTVVTGTLWSGTVRVDDELEILPHGVKSRVRSIQMHGENVDEAGAGNRVAINLNAVKASDLHAGDFLASPGAVVLTDRFDAQFSYVGAQGGADKPFATGTRVHIAHGTREVTGRVLLMNGRAELGAGQSCYAQIRLDAPLPAASGDRFVARSYSPVRVIGGGSVLASRPRRRTTLSQDETALLDALRNDNVQGVCETALAMQRHPASIERIAADAGVEASLVREGLLGMENANKMLSLSETPGACLATRAVLARDVSAIENELLRFHAENPLQTGMPKAMLAARRFPHMEPDCFDALLKEAARTGRIVLAEGAVSHPSAAGGAKAAQEQAERAVLAALEKAGRTPPPIDDLLAGLDENASLCKKALGALERGGDAVRIDSSLCFARSVYDELEAAARSLLESAGGATASELKDAMGLTRKYAMPLLEYMDDRGVTVRDGDVRRLR</sequence>
<dbReference type="GO" id="GO:0001514">
    <property type="term" value="P:selenocysteine incorporation"/>
    <property type="evidence" value="ECO:0007669"/>
    <property type="project" value="InterPro"/>
</dbReference>
<dbReference type="SUPFAM" id="SSF50465">
    <property type="entry name" value="EF-Tu/eEF-1alpha/eIF2-gamma C-terminal domain"/>
    <property type="match status" value="1"/>
</dbReference>
<dbReference type="Proteomes" id="UP000267368">
    <property type="component" value="Unassembled WGS sequence"/>
</dbReference>
<dbReference type="CDD" id="cd04171">
    <property type="entry name" value="SelB"/>
    <property type="match status" value="1"/>
</dbReference>
<keyword evidence="6" id="KW-0342">GTP-binding</keyword>
<reference evidence="11" key="1">
    <citation type="submission" date="2018-05" db="EMBL/GenBank/DDBJ databases">
        <title>Genome Sequencing of selected type strains of the family Eggerthellaceae.</title>
        <authorList>
            <person name="Danylec N."/>
            <person name="Stoll D.A."/>
            <person name="Doetsch A."/>
            <person name="Huch M."/>
        </authorList>
    </citation>
    <scope>NUCLEOTIDE SEQUENCE [LARGE SCALE GENOMIC DNA]</scope>
    <source>
        <strain evidence="11">DSM 17537</strain>
    </source>
</reference>
<dbReference type="GO" id="GO:0003924">
    <property type="term" value="F:GTPase activity"/>
    <property type="evidence" value="ECO:0007669"/>
    <property type="project" value="InterPro"/>
</dbReference>
<dbReference type="InterPro" id="IPR005225">
    <property type="entry name" value="Small_GTP-bd"/>
</dbReference>
<comment type="caution">
    <text evidence="10">The sequence shown here is derived from an EMBL/GenBank/DDBJ whole genome shotgun (WGS) entry which is preliminary data.</text>
</comment>
<evidence type="ECO:0000256" key="8">
    <source>
        <dbReference type="ARBA" id="ARBA00031615"/>
    </source>
</evidence>
<evidence type="ECO:0000256" key="6">
    <source>
        <dbReference type="ARBA" id="ARBA00023134"/>
    </source>
</evidence>
<comment type="subcellular location">
    <subcellularLocation>
        <location evidence="1">Cytoplasm</location>
    </subcellularLocation>
</comment>
<dbReference type="Pfam" id="PF09107">
    <property type="entry name" value="WHD_3rd_SelB"/>
    <property type="match status" value="1"/>
</dbReference>
<dbReference type="Pfam" id="PF25461">
    <property type="entry name" value="Beta-barrel_SelB"/>
    <property type="match status" value="1"/>
</dbReference>
<evidence type="ECO:0000256" key="2">
    <source>
        <dbReference type="ARBA" id="ARBA00015953"/>
    </source>
</evidence>
<dbReference type="Gene3D" id="2.40.30.10">
    <property type="entry name" value="Translation factors"/>
    <property type="match status" value="2"/>
</dbReference>
<evidence type="ECO:0000313" key="10">
    <source>
        <dbReference type="EMBL" id="RNL19951.1"/>
    </source>
</evidence>
<dbReference type="Pfam" id="PF09106">
    <property type="entry name" value="WHD_2nd_SelB"/>
    <property type="match status" value="1"/>
</dbReference>
<dbReference type="InterPro" id="IPR004535">
    <property type="entry name" value="Transl_elong_SelB"/>
</dbReference>
<dbReference type="NCBIfam" id="TIGR00475">
    <property type="entry name" value="selB"/>
    <property type="match status" value="1"/>
</dbReference>
<dbReference type="InterPro" id="IPR015191">
    <property type="entry name" value="SelB_WHD4"/>
</dbReference>
<evidence type="ECO:0000256" key="4">
    <source>
        <dbReference type="ARBA" id="ARBA00022741"/>
    </source>
</evidence>
<dbReference type="CDD" id="cd03696">
    <property type="entry name" value="SelB_II"/>
    <property type="match status" value="1"/>
</dbReference>
<dbReference type="InterPro" id="IPR050055">
    <property type="entry name" value="EF-Tu_GTPase"/>
</dbReference>
<dbReference type="NCBIfam" id="TIGR00231">
    <property type="entry name" value="small_GTP"/>
    <property type="match status" value="1"/>
</dbReference>
<dbReference type="EMBL" id="QICB01000003">
    <property type="protein sequence ID" value="RNL19951.1"/>
    <property type="molecule type" value="Genomic_DNA"/>
</dbReference>
<keyword evidence="4" id="KW-0547">Nucleotide-binding</keyword>
<proteinExistence type="predicted"/>
<evidence type="ECO:0000256" key="1">
    <source>
        <dbReference type="ARBA" id="ARBA00004496"/>
    </source>
</evidence>
<dbReference type="OrthoDB" id="9803139at2"/>
<dbReference type="Pfam" id="PF03144">
    <property type="entry name" value="GTP_EFTU_D2"/>
    <property type="match status" value="1"/>
</dbReference>
<dbReference type="PANTHER" id="PTHR43721">
    <property type="entry name" value="ELONGATION FACTOR TU-RELATED"/>
    <property type="match status" value="1"/>
</dbReference>
<keyword evidence="10" id="KW-0251">Elongation factor</keyword>
<dbReference type="InterPro" id="IPR015190">
    <property type="entry name" value="Elong_fac_SelB-wing-hlx_typ-2"/>
</dbReference>
<dbReference type="SUPFAM" id="SSF52540">
    <property type="entry name" value="P-loop containing nucleoside triphosphate hydrolases"/>
    <property type="match status" value="1"/>
</dbReference>
<dbReference type="Gene3D" id="3.40.50.300">
    <property type="entry name" value="P-loop containing nucleotide triphosphate hydrolases"/>
    <property type="match status" value="1"/>
</dbReference>
<keyword evidence="11" id="KW-1185">Reference proteome</keyword>
<keyword evidence="5" id="KW-0648">Protein biosynthesis</keyword>
<dbReference type="InterPro" id="IPR036388">
    <property type="entry name" value="WH-like_DNA-bd_sf"/>
</dbReference>
<dbReference type="GO" id="GO:0005737">
    <property type="term" value="C:cytoplasm"/>
    <property type="evidence" value="ECO:0007669"/>
    <property type="project" value="UniProtKB-SubCell"/>
</dbReference>
<protein>
    <recommendedName>
        <fullName evidence="2">Selenocysteine-specific elongation factor</fullName>
    </recommendedName>
    <alternativeName>
        <fullName evidence="8">SelB translation factor</fullName>
    </alternativeName>
</protein>
<name>A0A3N0AFC5_9ACTN</name>
<feature type="domain" description="Tr-type G" evidence="9">
    <location>
        <begin position="1"/>
        <end position="168"/>
    </location>
</feature>
<dbReference type="InterPro" id="IPR000795">
    <property type="entry name" value="T_Tr_GTP-bd_dom"/>
</dbReference>
<comment type="function">
    <text evidence="7">Translation factor necessary for the incorporation of selenocysteine into proteins. It probably replaces EF-Tu for the insertion of selenocysteine directed by the UGA codon. SelB binds GTP and GDP.</text>
</comment>
<dbReference type="InterPro" id="IPR057335">
    <property type="entry name" value="Beta-barrel_SelB"/>
</dbReference>
<dbReference type="InterPro" id="IPR009000">
    <property type="entry name" value="Transl_B-barrel_sf"/>
</dbReference>
<dbReference type="AlphaFoldDB" id="A0A3N0AFC5"/>
<dbReference type="InterPro" id="IPR027417">
    <property type="entry name" value="P-loop_NTPase"/>
</dbReference>
<keyword evidence="3" id="KW-0963">Cytoplasm</keyword>
<dbReference type="InterPro" id="IPR004161">
    <property type="entry name" value="EFTu-like_2"/>
</dbReference>
<evidence type="ECO:0000256" key="5">
    <source>
        <dbReference type="ARBA" id="ARBA00022917"/>
    </source>
</evidence>
<gene>
    <name evidence="10" type="primary">selB</name>
    <name evidence="10" type="ORF">DMP07_05620</name>
</gene>
<dbReference type="PROSITE" id="PS00301">
    <property type="entry name" value="G_TR_1"/>
    <property type="match status" value="1"/>
</dbReference>
<evidence type="ECO:0000256" key="7">
    <source>
        <dbReference type="ARBA" id="ARBA00025526"/>
    </source>
</evidence>
<dbReference type="PANTHER" id="PTHR43721:SF22">
    <property type="entry name" value="ELONGATION FACTOR TU, MITOCHONDRIAL"/>
    <property type="match status" value="1"/>
</dbReference>
<dbReference type="GO" id="GO:0005525">
    <property type="term" value="F:GTP binding"/>
    <property type="evidence" value="ECO:0007669"/>
    <property type="project" value="UniProtKB-KW"/>
</dbReference>
<accession>A0A3N0AFC5</accession>
<evidence type="ECO:0000256" key="3">
    <source>
        <dbReference type="ARBA" id="ARBA00022490"/>
    </source>
</evidence>
<dbReference type="CDD" id="cd15491">
    <property type="entry name" value="selB_III"/>
    <property type="match status" value="1"/>
</dbReference>
<dbReference type="SUPFAM" id="SSF46785">
    <property type="entry name" value="Winged helix' DNA-binding domain"/>
    <property type="match status" value="2"/>
</dbReference>
<dbReference type="Gene3D" id="1.10.10.2770">
    <property type="match status" value="1"/>
</dbReference>
<dbReference type="InterPro" id="IPR036390">
    <property type="entry name" value="WH_DNA-bd_sf"/>
</dbReference>
<dbReference type="Pfam" id="PF00009">
    <property type="entry name" value="GTP_EFTU"/>
    <property type="match status" value="1"/>
</dbReference>
<dbReference type="GO" id="GO:0003723">
    <property type="term" value="F:RNA binding"/>
    <property type="evidence" value="ECO:0007669"/>
    <property type="project" value="InterPro"/>
</dbReference>
<dbReference type="PRINTS" id="PR00315">
    <property type="entry name" value="ELONGATNFCT"/>
</dbReference>
<dbReference type="SUPFAM" id="SSF50447">
    <property type="entry name" value="Translation proteins"/>
    <property type="match status" value="1"/>
</dbReference>